<name>A0A923SLB3_9BACT</name>
<accession>A0A923SLB3</accession>
<reference evidence="3" key="1">
    <citation type="submission" date="2020-08" db="EMBL/GenBank/DDBJ databases">
        <title>Pontibacter sp. SD6 16S ribosomal RNA gene Genome sequencing and assembly.</title>
        <authorList>
            <person name="Kang M."/>
        </authorList>
    </citation>
    <scope>NUCLEOTIDE SEQUENCE</scope>
    <source>
        <strain evidence="3">SD6</strain>
    </source>
</reference>
<evidence type="ECO:0000259" key="2">
    <source>
        <dbReference type="Pfam" id="PF13568"/>
    </source>
</evidence>
<dbReference type="InterPro" id="IPR011250">
    <property type="entry name" value="OMP/PagP_B-barrel"/>
</dbReference>
<evidence type="ECO:0000313" key="4">
    <source>
        <dbReference type="Proteomes" id="UP000603640"/>
    </source>
</evidence>
<protein>
    <submittedName>
        <fullName evidence="3">PorT family protein</fullName>
    </submittedName>
</protein>
<comment type="caution">
    <text evidence="3">The sequence shown here is derived from an EMBL/GenBank/DDBJ whole genome shotgun (WGS) entry which is preliminary data.</text>
</comment>
<proteinExistence type="predicted"/>
<dbReference type="EMBL" id="JACRVF010000006">
    <property type="protein sequence ID" value="MBC5994691.1"/>
    <property type="molecule type" value="Genomic_DNA"/>
</dbReference>
<feature type="domain" description="Outer membrane protein beta-barrel" evidence="2">
    <location>
        <begin position="21"/>
        <end position="163"/>
    </location>
</feature>
<dbReference type="Pfam" id="PF13568">
    <property type="entry name" value="OMP_b-brl_2"/>
    <property type="match status" value="1"/>
</dbReference>
<sequence>MKKTILLFVFAIVTTLTAQAQMQAPGVGIRAGANYSGFSGDDADNLDRMFGFHAGLTSQFYLTSDNFFAIQPELLFSTKGAESKDDTFKYKISYLDVPVLARINAGPLYFEGGPQASFRIGGDIESNNVNIDDDLDQFKRTSFGYAAGIGLAATSLGLSIGVRYNGDISKLNENDNVSDARNDVFMLTLAYMFSGR</sequence>
<dbReference type="RefSeq" id="WP_187068723.1">
    <property type="nucleotide sequence ID" value="NZ_JACRVF010000006.1"/>
</dbReference>
<dbReference type="Proteomes" id="UP000603640">
    <property type="component" value="Unassembled WGS sequence"/>
</dbReference>
<feature type="chain" id="PRO_5036973049" evidence="1">
    <location>
        <begin position="21"/>
        <end position="196"/>
    </location>
</feature>
<evidence type="ECO:0000313" key="3">
    <source>
        <dbReference type="EMBL" id="MBC5994691.1"/>
    </source>
</evidence>
<keyword evidence="4" id="KW-1185">Reference proteome</keyword>
<organism evidence="3 4">
    <name type="scientific">Pontibacter cellulosilyticus</name>
    <dbReference type="NCBI Taxonomy" id="1720253"/>
    <lineage>
        <taxon>Bacteria</taxon>
        <taxon>Pseudomonadati</taxon>
        <taxon>Bacteroidota</taxon>
        <taxon>Cytophagia</taxon>
        <taxon>Cytophagales</taxon>
        <taxon>Hymenobacteraceae</taxon>
        <taxon>Pontibacter</taxon>
    </lineage>
</organism>
<evidence type="ECO:0000256" key="1">
    <source>
        <dbReference type="SAM" id="SignalP"/>
    </source>
</evidence>
<dbReference type="SUPFAM" id="SSF56925">
    <property type="entry name" value="OMPA-like"/>
    <property type="match status" value="1"/>
</dbReference>
<dbReference type="InterPro" id="IPR025665">
    <property type="entry name" value="Beta-barrel_OMP_2"/>
</dbReference>
<dbReference type="AlphaFoldDB" id="A0A923SLB3"/>
<feature type="signal peptide" evidence="1">
    <location>
        <begin position="1"/>
        <end position="20"/>
    </location>
</feature>
<gene>
    <name evidence="3" type="ORF">H8S84_17740</name>
</gene>
<keyword evidence="1" id="KW-0732">Signal</keyword>